<reference evidence="1 2" key="1">
    <citation type="journal article" date="2019" name="Commun. Biol.">
        <title>The bagworm genome reveals a unique fibroin gene that provides high tensile strength.</title>
        <authorList>
            <person name="Kono N."/>
            <person name="Nakamura H."/>
            <person name="Ohtoshi R."/>
            <person name="Tomita M."/>
            <person name="Numata K."/>
            <person name="Arakawa K."/>
        </authorList>
    </citation>
    <scope>NUCLEOTIDE SEQUENCE [LARGE SCALE GENOMIC DNA]</scope>
</reference>
<sequence length="88" mass="10106">MDVASFEKSFLLAAKADADASKGKSPCWRECACAYRTDTFLIYRTTSPGVRRYKLQIRDAPTHKVVYVCLRARAQRRIMLLLYSNKVN</sequence>
<accession>A0A4C1UHG3</accession>
<protein>
    <submittedName>
        <fullName evidence="1">Uncharacterized protein</fullName>
    </submittedName>
</protein>
<dbReference type="AlphaFoldDB" id="A0A4C1UHG3"/>
<keyword evidence="2" id="KW-1185">Reference proteome</keyword>
<evidence type="ECO:0000313" key="1">
    <source>
        <dbReference type="EMBL" id="GBP25891.1"/>
    </source>
</evidence>
<name>A0A4C1UHG3_EUMVA</name>
<organism evidence="1 2">
    <name type="scientific">Eumeta variegata</name>
    <name type="common">Bagworm moth</name>
    <name type="synonym">Eumeta japonica</name>
    <dbReference type="NCBI Taxonomy" id="151549"/>
    <lineage>
        <taxon>Eukaryota</taxon>
        <taxon>Metazoa</taxon>
        <taxon>Ecdysozoa</taxon>
        <taxon>Arthropoda</taxon>
        <taxon>Hexapoda</taxon>
        <taxon>Insecta</taxon>
        <taxon>Pterygota</taxon>
        <taxon>Neoptera</taxon>
        <taxon>Endopterygota</taxon>
        <taxon>Lepidoptera</taxon>
        <taxon>Glossata</taxon>
        <taxon>Ditrysia</taxon>
        <taxon>Tineoidea</taxon>
        <taxon>Psychidae</taxon>
        <taxon>Oiketicinae</taxon>
        <taxon>Eumeta</taxon>
    </lineage>
</organism>
<comment type="caution">
    <text evidence="1">The sequence shown here is derived from an EMBL/GenBank/DDBJ whole genome shotgun (WGS) entry which is preliminary data.</text>
</comment>
<evidence type="ECO:0000313" key="2">
    <source>
        <dbReference type="Proteomes" id="UP000299102"/>
    </source>
</evidence>
<dbReference type="Proteomes" id="UP000299102">
    <property type="component" value="Unassembled WGS sequence"/>
</dbReference>
<proteinExistence type="predicted"/>
<dbReference type="EMBL" id="BGZK01000173">
    <property type="protein sequence ID" value="GBP25891.1"/>
    <property type="molecule type" value="Genomic_DNA"/>
</dbReference>
<gene>
    <name evidence="1" type="ORF">EVAR_81775_1</name>
</gene>